<protein>
    <submittedName>
        <fullName evidence="2">Uncharacterized protein</fullName>
    </submittedName>
</protein>
<evidence type="ECO:0000256" key="1">
    <source>
        <dbReference type="SAM" id="MobiDB-lite"/>
    </source>
</evidence>
<evidence type="ECO:0000313" key="2">
    <source>
        <dbReference type="EMBL" id="EUA23299.1"/>
    </source>
</evidence>
<sequence>MCRTDHRPPPGWQLFCARYRCTRVDLTHDPRRQPTVSDFAKEPARCSST</sequence>
<accession>X7ZVN6</accession>
<reference evidence="2" key="1">
    <citation type="submission" date="2014-01" db="EMBL/GenBank/DDBJ databases">
        <authorList>
            <person name="Brown-Elliot B."/>
            <person name="Wallace R."/>
            <person name="Lenaerts A."/>
            <person name="Ordway D."/>
            <person name="DeGroote M.A."/>
            <person name="Parker T."/>
            <person name="Sizemore C."/>
            <person name="Tallon L.J."/>
            <person name="Sadzewicz L.K."/>
            <person name="Sengamalay N."/>
            <person name="Fraser C.M."/>
            <person name="Hine E."/>
            <person name="Shefchek K.A."/>
            <person name="Das S.P."/>
            <person name="Tettelin H."/>
        </authorList>
    </citation>
    <scope>NUCLEOTIDE SEQUENCE [LARGE SCALE GENOMIC DNA]</scope>
    <source>
        <strain evidence="2">4042</strain>
    </source>
</reference>
<name>X7ZVN6_MYCXE</name>
<proteinExistence type="predicted"/>
<organism evidence="2">
    <name type="scientific">Mycobacterium xenopi 4042</name>
    <dbReference type="NCBI Taxonomy" id="1299334"/>
    <lineage>
        <taxon>Bacteria</taxon>
        <taxon>Bacillati</taxon>
        <taxon>Actinomycetota</taxon>
        <taxon>Actinomycetes</taxon>
        <taxon>Mycobacteriales</taxon>
        <taxon>Mycobacteriaceae</taxon>
        <taxon>Mycobacterium</taxon>
    </lineage>
</organism>
<feature type="region of interest" description="Disordered" evidence="1">
    <location>
        <begin position="29"/>
        <end position="49"/>
    </location>
</feature>
<dbReference type="AlphaFoldDB" id="X7ZVN6"/>
<dbReference type="EMBL" id="JAOB01000069">
    <property type="protein sequence ID" value="EUA23299.1"/>
    <property type="molecule type" value="Genomic_DNA"/>
</dbReference>
<feature type="compositionally biased region" description="Basic and acidic residues" evidence="1">
    <location>
        <begin position="39"/>
        <end position="49"/>
    </location>
</feature>
<comment type="caution">
    <text evidence="2">The sequence shown here is derived from an EMBL/GenBank/DDBJ whole genome shotgun (WGS) entry which is preliminary data.</text>
</comment>
<gene>
    <name evidence="2" type="ORF">I553_5822</name>
</gene>